<dbReference type="KEGG" id="vg:33133671"/>
<evidence type="ECO:0000256" key="6">
    <source>
        <dbReference type="RuleBase" id="RU361230"/>
    </source>
</evidence>
<dbReference type="GO" id="GO:0039615">
    <property type="term" value="C:T=1 icosahedral viral capsid"/>
    <property type="evidence" value="ECO:0007669"/>
    <property type="project" value="UniProtKB-UniRule"/>
</dbReference>
<sequence>MPWRRRRRWRIPGRRRWRWRRWWRRRYYPRRRFRRRRTVRKPLNIIQYQPRIIKRCVIKGKVLVLGGHTFQTIERFHHTKTAADGTTETVFVHGGTTDWMTVTLQELYKGWKQRQNTWSTSNATFDMARYKGAKFTLWKHIEHDYVVVWDTEQSALLTADIQRMQPFQAQLTEKNHIVVRSNRWGNSAPAKTLRIKPPPGMKNQWYYMSDIADKTLVNYGFSIADIRDGGAGDTGRIITPWPDGSVENTVTEGGKKYTIQNYSWQWDLPPWQIQISDKWRQPFWMSQRGLGLTENNWIYDINIPYYQFWWGIQGSEDPQINTDYWGKKEDGMENLYPYKILWWDQEANRRLFGIKFPGVIHILQNGPMVPHLKNPFSHIIDYKFYWEWGGHIPHSRNIEKDPRFQTFKGQDVQNPRKAYKTSLAPWDFDKDGLITKHAFRRLLSPTEDESDCSLHFKERVPKEQEDDSSQEESSCNGESDSDSDSTLQIPIQKQIKLIQRRLAMDCQFRKRLRTYLKAQK</sequence>
<evidence type="ECO:0000256" key="2">
    <source>
        <dbReference type="ARBA" id="ARBA00006131"/>
    </source>
</evidence>
<comment type="similarity">
    <text evidence="2 6">Belongs to the anelloviridae capsid protein family.</text>
</comment>
<organism evidence="8">
    <name type="scientific">Torque teno indri virus 1</name>
    <dbReference type="NCBI Taxonomy" id="2010248"/>
    <lineage>
        <taxon>Viruses</taxon>
        <taxon>Monodnaviria</taxon>
        <taxon>Shotokuvirae</taxon>
        <taxon>Commensaviricota</taxon>
        <taxon>Cardeaviricetes</taxon>
        <taxon>Sanitavirales</taxon>
        <taxon>Anelloviridae</taxon>
        <taxon>Chitorquevirus</taxon>
        <taxon>Chitorquevirus indri1</taxon>
    </lineage>
</organism>
<evidence type="ECO:0000256" key="4">
    <source>
        <dbReference type="ARBA" id="ARBA00022561"/>
    </source>
</evidence>
<evidence type="ECO:0000256" key="3">
    <source>
        <dbReference type="ARBA" id="ARBA00022431"/>
    </source>
</evidence>
<proteinExistence type="inferred from homology"/>
<feature type="region of interest" description="Disordered" evidence="7">
    <location>
        <begin position="459"/>
        <end position="488"/>
    </location>
</feature>
<name>A0A1Z1W0S6_9VIRU</name>
<comment type="subcellular location">
    <subcellularLocation>
        <location evidence="1 6">Virion</location>
    </subcellularLocation>
</comment>
<gene>
    <name evidence="8" type="primary">orf1</name>
</gene>
<dbReference type="OrthoDB" id="3295at10239"/>
<evidence type="ECO:0000313" key="8">
    <source>
        <dbReference type="EMBL" id="ARX79662.1"/>
    </source>
</evidence>
<keyword evidence="3 6" id="KW-1140">T=1 icosahedral capsid protein</keyword>
<comment type="function">
    <text evidence="6">Self-assembles to form an icosahedral capsid.</text>
</comment>
<keyword evidence="9" id="KW-1185">Reference proteome</keyword>
<dbReference type="Proteomes" id="UP000201804">
    <property type="component" value="Segment"/>
</dbReference>
<protein>
    <recommendedName>
        <fullName evidence="6">Capsid protein</fullName>
    </recommendedName>
</protein>
<keyword evidence="5 6" id="KW-0946">Virion</keyword>
<dbReference type="GeneID" id="33133671"/>
<keyword evidence="4 6" id="KW-0167">Capsid protein</keyword>
<dbReference type="InterPro" id="IPR004219">
    <property type="entry name" value="TTvirus_Unk"/>
</dbReference>
<accession>A0A1Z1W0S6</accession>
<evidence type="ECO:0000256" key="5">
    <source>
        <dbReference type="ARBA" id="ARBA00022844"/>
    </source>
</evidence>
<dbReference type="Pfam" id="PF02956">
    <property type="entry name" value="TT_ORF1"/>
    <property type="match status" value="1"/>
</dbReference>
<evidence type="ECO:0000256" key="1">
    <source>
        <dbReference type="ARBA" id="ARBA00004328"/>
    </source>
</evidence>
<reference evidence="8" key="1">
    <citation type="submission" date="2017-05" db="EMBL/GenBank/DDBJ databases">
        <title>Complete Genome Sequence of Torque teno indri virus 1, a Novel Anellovirus Isolated from a Free-Living Lemur.</title>
        <authorList>
            <person name="Amatya R.Y."/>
            <person name="Porton I.J."/>
            <person name="Deem S.L."/>
            <person name="Wang D."/>
            <person name="Lim E.S."/>
        </authorList>
    </citation>
    <scope>NUCLEOTIDE SEQUENCE [LARGE SCALE GENOMIC DNA]</scope>
    <source>
        <strain evidence="8">Bet12.15</strain>
    </source>
</reference>
<dbReference type="EMBL" id="MF187212">
    <property type="protein sequence ID" value="ARX79662.1"/>
    <property type="molecule type" value="Genomic_DNA"/>
</dbReference>
<evidence type="ECO:0000313" key="9">
    <source>
        <dbReference type="Proteomes" id="UP000201804"/>
    </source>
</evidence>
<dbReference type="RefSeq" id="YP_009380544.1">
    <property type="nucleotide sequence ID" value="NC_034978.1"/>
</dbReference>
<evidence type="ECO:0000256" key="7">
    <source>
        <dbReference type="SAM" id="MobiDB-lite"/>
    </source>
</evidence>